<dbReference type="Proteomes" id="UP001432312">
    <property type="component" value="Chromosome"/>
</dbReference>
<evidence type="ECO:0000256" key="1">
    <source>
        <dbReference type="SAM" id="MobiDB-lite"/>
    </source>
</evidence>
<feature type="region of interest" description="Disordered" evidence="1">
    <location>
        <begin position="60"/>
        <end position="84"/>
    </location>
</feature>
<evidence type="ECO:0000313" key="3">
    <source>
        <dbReference type="Proteomes" id="UP001432312"/>
    </source>
</evidence>
<dbReference type="RefSeq" id="WP_328739884.1">
    <property type="nucleotide sequence ID" value="NZ_CP108036.1"/>
</dbReference>
<keyword evidence="3" id="KW-1185">Reference proteome</keyword>
<gene>
    <name evidence="2" type="ORF">OHA91_22820</name>
</gene>
<evidence type="ECO:0000313" key="2">
    <source>
        <dbReference type="EMBL" id="WUN81100.1"/>
    </source>
</evidence>
<dbReference type="EMBL" id="CP108036">
    <property type="protein sequence ID" value="WUN81100.1"/>
    <property type="molecule type" value="Genomic_DNA"/>
</dbReference>
<organism evidence="2 3">
    <name type="scientific">Streptomyces erythrochromogenes</name>
    <dbReference type="NCBI Taxonomy" id="285574"/>
    <lineage>
        <taxon>Bacteria</taxon>
        <taxon>Bacillati</taxon>
        <taxon>Actinomycetota</taxon>
        <taxon>Actinomycetes</taxon>
        <taxon>Kitasatosporales</taxon>
        <taxon>Streptomycetaceae</taxon>
        <taxon>Streptomyces</taxon>
    </lineage>
</organism>
<proteinExistence type="predicted"/>
<sequence>MSGAVDATREEITALGAEDIAPGLAAIAITLATALDADPSSPATPSLARELRATLLELRKMSPPKAEGDALDDLAARRAQRLGA</sequence>
<dbReference type="GeneID" id="95498931"/>
<reference evidence="2" key="1">
    <citation type="submission" date="2022-10" db="EMBL/GenBank/DDBJ databases">
        <title>The complete genomes of actinobacterial strains from the NBC collection.</title>
        <authorList>
            <person name="Joergensen T.S."/>
            <person name="Alvarez Arevalo M."/>
            <person name="Sterndorff E.B."/>
            <person name="Faurdal D."/>
            <person name="Vuksanovic O."/>
            <person name="Mourched A.-S."/>
            <person name="Charusanti P."/>
            <person name="Shaw S."/>
            <person name="Blin K."/>
            <person name="Weber T."/>
        </authorList>
    </citation>
    <scope>NUCLEOTIDE SEQUENCE</scope>
    <source>
        <strain evidence="2">NBC_00303</strain>
    </source>
</reference>
<accession>A0ABZ1QF80</accession>
<protein>
    <submittedName>
        <fullName evidence="2">Uncharacterized protein</fullName>
    </submittedName>
</protein>
<name>A0ABZ1QF80_9ACTN</name>